<dbReference type="Pfam" id="PF05258">
    <property type="entry name" value="DciA"/>
    <property type="match status" value="1"/>
</dbReference>
<evidence type="ECO:0000313" key="2">
    <source>
        <dbReference type="EMBL" id="CAB4655651.1"/>
    </source>
</evidence>
<dbReference type="AlphaFoldDB" id="A0A6J6L1E9"/>
<reference evidence="2" key="1">
    <citation type="submission" date="2020-05" db="EMBL/GenBank/DDBJ databases">
        <authorList>
            <person name="Chiriac C."/>
            <person name="Salcher M."/>
            <person name="Ghai R."/>
            <person name="Kavagutti S V."/>
        </authorList>
    </citation>
    <scope>NUCLEOTIDE SEQUENCE</scope>
</reference>
<dbReference type="PANTHER" id="PTHR36456:SF1">
    <property type="entry name" value="UPF0232 PROTEIN SCO3875"/>
    <property type="match status" value="1"/>
</dbReference>
<feature type="compositionally biased region" description="Basic and acidic residues" evidence="1">
    <location>
        <begin position="13"/>
        <end position="26"/>
    </location>
</feature>
<proteinExistence type="predicted"/>
<feature type="region of interest" description="Disordered" evidence="1">
    <location>
        <begin position="1"/>
        <end position="27"/>
    </location>
</feature>
<gene>
    <name evidence="2" type="ORF">UFOPK2171_00881</name>
</gene>
<evidence type="ECO:0000256" key="1">
    <source>
        <dbReference type="SAM" id="MobiDB-lite"/>
    </source>
</evidence>
<feature type="region of interest" description="Disordered" evidence="1">
    <location>
        <begin position="126"/>
        <end position="146"/>
    </location>
</feature>
<dbReference type="InterPro" id="IPR007922">
    <property type="entry name" value="DciA-like"/>
</dbReference>
<accession>A0A6J6L1E9</accession>
<dbReference type="EMBL" id="CAEZWD010000136">
    <property type="protein sequence ID" value="CAB4655651.1"/>
    <property type="molecule type" value="Genomic_DNA"/>
</dbReference>
<dbReference type="PANTHER" id="PTHR36456">
    <property type="entry name" value="UPF0232 PROTEIN SCO3875"/>
    <property type="match status" value="1"/>
</dbReference>
<organism evidence="2">
    <name type="scientific">freshwater metagenome</name>
    <dbReference type="NCBI Taxonomy" id="449393"/>
    <lineage>
        <taxon>unclassified sequences</taxon>
        <taxon>metagenomes</taxon>
        <taxon>ecological metagenomes</taxon>
    </lineage>
</organism>
<name>A0A6J6L1E9_9ZZZZ</name>
<sequence>MPNRKNRNSNFYDEQRSGSGPDERDPATLSGLIDRLIISKGWDLQVATGRLHGQWGLIVGHDVASHVKIESFNLDPSGQSGTLVLRAESSAWATQIRLLLPTISQRLGEEIGQGRISEIKVLGPTAPSWKHGQRSVPGRGPRDTYG</sequence>
<protein>
    <submittedName>
        <fullName evidence="2">Unannotated protein</fullName>
    </submittedName>
</protein>